<sequence>MDKRKFEEKRSTTFNNGVWKNKLSNEARERLEWFIVRFLLKQQRREMKGDETD</sequence>
<name>A0ABN8U5C7_9BACL</name>
<evidence type="ECO:0000313" key="1">
    <source>
        <dbReference type="EMBL" id="CAH8246297.1"/>
    </source>
</evidence>
<dbReference type="EMBL" id="CALYLO010000004">
    <property type="protein sequence ID" value="CAH8246297.1"/>
    <property type="molecule type" value="Genomic_DNA"/>
</dbReference>
<organism evidence="1 2">
    <name type="scientific">Paenibacillus melissococcoides</name>
    <dbReference type="NCBI Taxonomy" id="2912268"/>
    <lineage>
        <taxon>Bacteria</taxon>
        <taxon>Bacillati</taxon>
        <taxon>Bacillota</taxon>
        <taxon>Bacilli</taxon>
        <taxon>Bacillales</taxon>
        <taxon>Paenibacillaceae</taxon>
        <taxon>Paenibacillus</taxon>
    </lineage>
</organism>
<reference evidence="1" key="1">
    <citation type="submission" date="2022-06" db="EMBL/GenBank/DDBJ databases">
        <authorList>
            <person name="Dietemann V."/>
            <person name="Ory F."/>
            <person name="Dainat B."/>
            <person name="Oberhansli S."/>
        </authorList>
    </citation>
    <scope>NUCLEOTIDE SEQUENCE</scope>
    <source>
        <strain evidence="1">Ena-SAMPLE-TAB-26-04-2022-14:26:32:270-5432</strain>
    </source>
</reference>
<dbReference type="Proteomes" id="UP001154322">
    <property type="component" value="Unassembled WGS sequence"/>
</dbReference>
<keyword evidence="2" id="KW-1185">Reference proteome</keyword>
<proteinExistence type="predicted"/>
<accession>A0ABN8U5C7</accession>
<dbReference type="RefSeq" id="WP_213430871.1">
    <property type="nucleotide sequence ID" value="NZ_AP031286.1"/>
</dbReference>
<protein>
    <submittedName>
        <fullName evidence="1">Uncharacterized protein</fullName>
    </submittedName>
</protein>
<comment type="caution">
    <text evidence="1">The sequence shown here is derived from an EMBL/GenBank/DDBJ whole genome shotgun (WGS) entry which is preliminary data.</text>
</comment>
<evidence type="ECO:0000313" key="2">
    <source>
        <dbReference type="Proteomes" id="UP001154322"/>
    </source>
</evidence>
<gene>
    <name evidence="1" type="ORF">WJ0W_003532</name>
</gene>